<organism evidence="1 2">
    <name type="scientific">Armillaria gallica</name>
    <name type="common">Bulbous honey fungus</name>
    <name type="synonym">Armillaria bulbosa</name>
    <dbReference type="NCBI Taxonomy" id="47427"/>
    <lineage>
        <taxon>Eukaryota</taxon>
        <taxon>Fungi</taxon>
        <taxon>Dikarya</taxon>
        <taxon>Basidiomycota</taxon>
        <taxon>Agaricomycotina</taxon>
        <taxon>Agaricomycetes</taxon>
        <taxon>Agaricomycetidae</taxon>
        <taxon>Agaricales</taxon>
        <taxon>Marasmiineae</taxon>
        <taxon>Physalacriaceae</taxon>
        <taxon>Armillaria</taxon>
    </lineage>
</organism>
<gene>
    <name evidence="1" type="ORF">ARMGADRAFT_1032484</name>
</gene>
<accession>A0A2H3D5F4</accession>
<dbReference type="AlphaFoldDB" id="A0A2H3D5F4"/>
<dbReference type="Proteomes" id="UP000217790">
    <property type="component" value="Unassembled WGS sequence"/>
</dbReference>
<dbReference type="EMBL" id="KZ293665">
    <property type="protein sequence ID" value="PBK90469.1"/>
    <property type="molecule type" value="Genomic_DNA"/>
</dbReference>
<proteinExistence type="predicted"/>
<protein>
    <submittedName>
        <fullName evidence="1">Uncharacterized protein</fullName>
    </submittedName>
</protein>
<keyword evidence="2" id="KW-1185">Reference proteome</keyword>
<name>A0A2H3D5F4_ARMGA</name>
<reference evidence="2" key="1">
    <citation type="journal article" date="2017" name="Nat. Ecol. Evol.">
        <title>Genome expansion and lineage-specific genetic innovations in the forest pathogenic fungi Armillaria.</title>
        <authorList>
            <person name="Sipos G."/>
            <person name="Prasanna A.N."/>
            <person name="Walter M.C."/>
            <person name="O'Connor E."/>
            <person name="Balint B."/>
            <person name="Krizsan K."/>
            <person name="Kiss B."/>
            <person name="Hess J."/>
            <person name="Varga T."/>
            <person name="Slot J."/>
            <person name="Riley R."/>
            <person name="Boka B."/>
            <person name="Rigling D."/>
            <person name="Barry K."/>
            <person name="Lee J."/>
            <person name="Mihaltcheva S."/>
            <person name="LaButti K."/>
            <person name="Lipzen A."/>
            <person name="Waldron R."/>
            <person name="Moloney N.M."/>
            <person name="Sperisen C."/>
            <person name="Kredics L."/>
            <person name="Vagvoelgyi C."/>
            <person name="Patrignani A."/>
            <person name="Fitzpatrick D."/>
            <person name="Nagy I."/>
            <person name="Doyle S."/>
            <person name="Anderson J.B."/>
            <person name="Grigoriev I.V."/>
            <person name="Gueldener U."/>
            <person name="Muensterkoetter M."/>
            <person name="Nagy L.G."/>
        </authorList>
    </citation>
    <scope>NUCLEOTIDE SEQUENCE [LARGE SCALE GENOMIC DNA]</scope>
    <source>
        <strain evidence="2">Ar21-2</strain>
    </source>
</reference>
<sequence>MDSNTIDNVANAMGICLVLNNSQSVNATELEVMDDIKGEQETCAADAKEVLANIQAASKGVKEGTAAAVMAQFNAFLAEEKTFMEHQLHPKIDYYIVGFIMQGCDNVDMHGVSKVPDEPQKSYSYAQKLWASTTYGFHKGGRGKGTLRRFYDHNHDPQNWNASPETPGNWCGGNVQKLLQAVYLIMFTCLLWIDEALKIQLHDIEFGNDNVDGTHFVSITLPFHKSSPFGVNNTAMKPEVFLQLFHNNLCNLGEPPYAYGTHSFCHGGCQWLSVDLADM</sequence>
<dbReference type="InParanoid" id="A0A2H3D5F4"/>
<evidence type="ECO:0000313" key="2">
    <source>
        <dbReference type="Proteomes" id="UP000217790"/>
    </source>
</evidence>
<dbReference type="OrthoDB" id="3163890at2759"/>
<evidence type="ECO:0000313" key="1">
    <source>
        <dbReference type="EMBL" id="PBK90469.1"/>
    </source>
</evidence>
<dbReference type="OMA" id="YLIMFTC"/>